<dbReference type="Gene3D" id="3.40.50.2000">
    <property type="entry name" value="Glycogen Phosphorylase B"/>
    <property type="match status" value="1"/>
</dbReference>
<evidence type="ECO:0000313" key="2">
    <source>
        <dbReference type="EMBL" id="MBD0413471.1"/>
    </source>
</evidence>
<dbReference type="InterPro" id="IPR028098">
    <property type="entry name" value="Glyco_trans_4-like_N"/>
</dbReference>
<evidence type="ECO:0000259" key="1">
    <source>
        <dbReference type="Pfam" id="PF13579"/>
    </source>
</evidence>
<keyword evidence="3" id="KW-1185">Reference proteome</keyword>
<dbReference type="Pfam" id="PF13579">
    <property type="entry name" value="Glyco_trans_4_4"/>
    <property type="match status" value="1"/>
</dbReference>
<gene>
    <name evidence="2" type="ORF">ICI42_02220</name>
</gene>
<dbReference type="Proteomes" id="UP000643405">
    <property type="component" value="Unassembled WGS sequence"/>
</dbReference>
<evidence type="ECO:0000313" key="3">
    <source>
        <dbReference type="Proteomes" id="UP000643405"/>
    </source>
</evidence>
<dbReference type="EMBL" id="JACVVX010000001">
    <property type="protein sequence ID" value="MBD0413471.1"/>
    <property type="molecule type" value="Genomic_DNA"/>
</dbReference>
<sequence>MKKKPNVLMFAPSFAPNFFSEALVNSKLALAMLDEGWEVTVFSASAVSDFGYTDTWESPWQPLRPIVRQIPAAGNHGSLKKIGRAAWAIATGRHPVPGAIWAAKVARAALEIHAVRPFDLMLTRSTSCIAHLPGLIVKRAAGVPWIANWNDPPPHLFPAPYNYPISPLRRFFTERYLSEAAAVADLNTFPSERLMRYLAEPLLISDPKRMHVVPHIGLGFRGHAPTGKKDRFRISHAGNLSVERNPRGFLRALAEVANRHTEIRFELELIGKIDDGIKAEVEKLQLSKVVTFLPNLSFQACFQQMEESDALLLIEASVENGIFFPSKIVDYCEVGRPILFISPEQGVSREMNDRFKLGYFCNVDEPTSIVVGLEKLVLDWKADRISYSGLEDMRTIVSPSEIVGQIGRLARSLGVH</sequence>
<protein>
    <recommendedName>
        <fullName evidence="1">Glycosyltransferase subfamily 4-like N-terminal domain-containing protein</fullName>
    </recommendedName>
</protein>
<feature type="domain" description="Glycosyltransferase subfamily 4-like N-terminal" evidence="1">
    <location>
        <begin position="27"/>
        <end position="214"/>
    </location>
</feature>
<dbReference type="SUPFAM" id="SSF53756">
    <property type="entry name" value="UDP-Glycosyltransferase/glycogen phosphorylase"/>
    <property type="match status" value="1"/>
</dbReference>
<accession>A0A8J6TWF2</accession>
<name>A0A8J6TWF2_9HYPH</name>
<proteinExistence type="predicted"/>
<dbReference type="GO" id="GO:0016757">
    <property type="term" value="F:glycosyltransferase activity"/>
    <property type="evidence" value="ECO:0007669"/>
    <property type="project" value="UniProtKB-ARBA"/>
</dbReference>
<organism evidence="2 3">
    <name type="scientific">Oryzicola mucosus</name>
    <dbReference type="NCBI Taxonomy" id="2767425"/>
    <lineage>
        <taxon>Bacteria</taxon>
        <taxon>Pseudomonadati</taxon>
        <taxon>Pseudomonadota</taxon>
        <taxon>Alphaproteobacteria</taxon>
        <taxon>Hyphomicrobiales</taxon>
        <taxon>Phyllobacteriaceae</taxon>
        <taxon>Oryzicola</taxon>
    </lineage>
</organism>
<dbReference type="AlphaFoldDB" id="A0A8J6TWF2"/>
<dbReference type="RefSeq" id="WP_188162904.1">
    <property type="nucleotide sequence ID" value="NZ_JACVVX010000001.1"/>
</dbReference>
<reference evidence="2" key="1">
    <citation type="submission" date="2020-09" db="EMBL/GenBank/DDBJ databases">
        <title>Genome seq and assembly of Tianweitania sp.</title>
        <authorList>
            <person name="Chhetri G."/>
        </authorList>
    </citation>
    <scope>NUCLEOTIDE SEQUENCE</scope>
    <source>
        <strain evidence="2">Rool2</strain>
    </source>
</reference>
<comment type="caution">
    <text evidence="2">The sequence shown here is derived from an EMBL/GenBank/DDBJ whole genome shotgun (WGS) entry which is preliminary data.</text>
</comment>